<keyword evidence="4" id="KW-0472">Membrane</keyword>
<feature type="transmembrane region" description="Helical" evidence="4">
    <location>
        <begin position="162"/>
        <end position="181"/>
    </location>
</feature>
<dbReference type="PANTHER" id="PTHR24421">
    <property type="entry name" value="NITRATE/NITRITE SENSOR PROTEIN NARX-RELATED"/>
    <property type="match status" value="1"/>
</dbReference>
<dbReference type="InterPro" id="IPR011712">
    <property type="entry name" value="Sig_transdc_His_kin_sub3_dim/P"/>
</dbReference>
<name>A0ABN1RIF7_9ACTN</name>
<accession>A0ABN1RIF7</accession>
<keyword evidence="2 6" id="KW-0418">Kinase</keyword>
<dbReference type="Proteomes" id="UP001500542">
    <property type="component" value="Unassembled WGS sequence"/>
</dbReference>
<dbReference type="Gene3D" id="1.20.5.1930">
    <property type="match status" value="1"/>
</dbReference>
<dbReference type="InterPro" id="IPR036890">
    <property type="entry name" value="HATPase_C_sf"/>
</dbReference>
<feature type="transmembrane region" description="Helical" evidence="4">
    <location>
        <begin position="132"/>
        <end position="150"/>
    </location>
</feature>
<feature type="transmembrane region" description="Helical" evidence="4">
    <location>
        <begin position="90"/>
        <end position="111"/>
    </location>
</feature>
<dbReference type="RefSeq" id="WP_343980248.1">
    <property type="nucleotide sequence ID" value="NZ_BAAAHK010000019.1"/>
</dbReference>
<dbReference type="SUPFAM" id="SSF55874">
    <property type="entry name" value="ATPase domain of HSP90 chaperone/DNA topoisomerase II/histidine kinase"/>
    <property type="match status" value="1"/>
</dbReference>
<evidence type="ECO:0000256" key="1">
    <source>
        <dbReference type="ARBA" id="ARBA00022679"/>
    </source>
</evidence>
<comment type="caution">
    <text evidence="6">The sequence shown here is derived from an EMBL/GenBank/DDBJ whole genome shotgun (WGS) entry which is preliminary data.</text>
</comment>
<keyword evidence="4" id="KW-1133">Transmembrane helix</keyword>
<evidence type="ECO:0000313" key="6">
    <source>
        <dbReference type="EMBL" id="GAA0957833.1"/>
    </source>
</evidence>
<evidence type="ECO:0000256" key="3">
    <source>
        <dbReference type="ARBA" id="ARBA00023012"/>
    </source>
</evidence>
<sequence>MSTPQPPSPLDRFEAIGDGLDTVRRRPGFGWLLAGVWLFFLNKPFENILKHDNMAERVLGLAAVVLFVIAYMGFFWYARARNMARVRAPLGVQIGFVVVLLGLGALMLPAAGESALTTLVFVEAMGMMILPLRFGVALGVGLLALAELVLRTVPGWKDDGSYSLAIVLGGLAVFAMRRAMLRSVELAVARKEFAELAVQEERGRFARDLHDILGHSLTVITVKAELAGRLIEGHPERAAAEVADVERLARAALADVRAAVAGYRELSLAGELVSARSALQAAEIKAELPTVTDEVPEANRELFAWVVREGVTNVVRHSGAKRCTIKLAAQQVEVLDDGSGPAPGGGVSGHGLVGLRERADEAGASLQIGTAPGGGFRLAVRVGS</sequence>
<protein>
    <submittedName>
        <fullName evidence="6">Sensor histidine kinase</fullName>
    </submittedName>
</protein>
<evidence type="ECO:0000259" key="5">
    <source>
        <dbReference type="Pfam" id="PF07730"/>
    </source>
</evidence>
<organism evidence="6 7">
    <name type="scientific">Kribbella koreensis</name>
    <dbReference type="NCBI Taxonomy" id="57909"/>
    <lineage>
        <taxon>Bacteria</taxon>
        <taxon>Bacillati</taxon>
        <taxon>Actinomycetota</taxon>
        <taxon>Actinomycetes</taxon>
        <taxon>Propionibacteriales</taxon>
        <taxon>Kribbellaceae</taxon>
        <taxon>Kribbella</taxon>
    </lineage>
</organism>
<keyword evidence="1" id="KW-0808">Transferase</keyword>
<evidence type="ECO:0000313" key="7">
    <source>
        <dbReference type="Proteomes" id="UP001500542"/>
    </source>
</evidence>
<dbReference type="Gene3D" id="3.30.565.10">
    <property type="entry name" value="Histidine kinase-like ATPase, C-terminal domain"/>
    <property type="match status" value="1"/>
</dbReference>
<gene>
    <name evidence="6" type="ORF">GCM10009554_69130</name>
</gene>
<dbReference type="CDD" id="cd16917">
    <property type="entry name" value="HATPase_UhpB-NarQ-NarX-like"/>
    <property type="match status" value="1"/>
</dbReference>
<dbReference type="Pfam" id="PF07730">
    <property type="entry name" value="HisKA_3"/>
    <property type="match status" value="1"/>
</dbReference>
<feature type="transmembrane region" description="Helical" evidence="4">
    <location>
        <begin position="57"/>
        <end position="78"/>
    </location>
</feature>
<keyword evidence="3" id="KW-0902">Two-component regulatory system</keyword>
<evidence type="ECO:0000256" key="4">
    <source>
        <dbReference type="SAM" id="Phobius"/>
    </source>
</evidence>
<reference evidence="6 7" key="1">
    <citation type="journal article" date="2019" name="Int. J. Syst. Evol. Microbiol.">
        <title>The Global Catalogue of Microorganisms (GCM) 10K type strain sequencing project: providing services to taxonomists for standard genome sequencing and annotation.</title>
        <authorList>
            <consortium name="The Broad Institute Genomics Platform"/>
            <consortium name="The Broad Institute Genome Sequencing Center for Infectious Disease"/>
            <person name="Wu L."/>
            <person name="Ma J."/>
        </authorList>
    </citation>
    <scope>NUCLEOTIDE SEQUENCE [LARGE SCALE GENOMIC DNA]</scope>
    <source>
        <strain evidence="6 7">JCM 10977</strain>
    </source>
</reference>
<proteinExistence type="predicted"/>
<feature type="domain" description="Signal transduction histidine kinase subgroup 3 dimerisation and phosphoacceptor" evidence="5">
    <location>
        <begin position="201"/>
        <end position="265"/>
    </location>
</feature>
<evidence type="ECO:0000256" key="2">
    <source>
        <dbReference type="ARBA" id="ARBA00022777"/>
    </source>
</evidence>
<dbReference type="EMBL" id="BAAAHK010000019">
    <property type="protein sequence ID" value="GAA0957833.1"/>
    <property type="molecule type" value="Genomic_DNA"/>
</dbReference>
<dbReference type="InterPro" id="IPR050482">
    <property type="entry name" value="Sensor_HK_TwoCompSys"/>
</dbReference>
<keyword evidence="4" id="KW-0812">Transmembrane</keyword>
<keyword evidence="7" id="KW-1185">Reference proteome</keyword>
<dbReference type="PANTHER" id="PTHR24421:SF63">
    <property type="entry name" value="SENSOR HISTIDINE KINASE DESK"/>
    <property type="match status" value="1"/>
</dbReference>
<dbReference type="GO" id="GO:0016301">
    <property type="term" value="F:kinase activity"/>
    <property type="evidence" value="ECO:0007669"/>
    <property type="project" value="UniProtKB-KW"/>
</dbReference>